<name>A0A8H6ZKU6_PLEOS</name>
<keyword evidence="2" id="KW-1185">Reference proteome</keyword>
<evidence type="ECO:0000313" key="1">
    <source>
        <dbReference type="EMBL" id="KAF7419384.1"/>
    </source>
</evidence>
<evidence type="ECO:0000313" key="2">
    <source>
        <dbReference type="Proteomes" id="UP000623687"/>
    </source>
</evidence>
<comment type="caution">
    <text evidence="1">The sequence shown here is derived from an EMBL/GenBank/DDBJ whole genome shotgun (WGS) entry which is preliminary data.</text>
</comment>
<dbReference type="AlphaFoldDB" id="A0A8H6ZKU6"/>
<gene>
    <name evidence="1" type="ORF">PC9H_001973</name>
</gene>
<sequence length="132" mass="14824">MSKSPPSAPAPTRAYGLVLTDECLTRFGLIMRDHVNPHFNHTNESQRQVAMNIATQKLPLVCMITIDGLFLSRWKTHLVRTKNGLRYMLVLADNGSKELEAAIAKTSPEALDSLVRFLGMGDVRPAWYRVDE</sequence>
<dbReference type="GeneID" id="59371814"/>
<dbReference type="VEuPathDB" id="FungiDB:PC9H_001973"/>
<organism evidence="1 2">
    <name type="scientific">Pleurotus ostreatus</name>
    <name type="common">Oyster mushroom</name>
    <name type="synonym">White-rot fungus</name>
    <dbReference type="NCBI Taxonomy" id="5322"/>
    <lineage>
        <taxon>Eukaryota</taxon>
        <taxon>Fungi</taxon>
        <taxon>Dikarya</taxon>
        <taxon>Basidiomycota</taxon>
        <taxon>Agaricomycotina</taxon>
        <taxon>Agaricomycetes</taxon>
        <taxon>Agaricomycetidae</taxon>
        <taxon>Agaricales</taxon>
        <taxon>Pleurotineae</taxon>
        <taxon>Pleurotaceae</taxon>
        <taxon>Pleurotus</taxon>
    </lineage>
</organism>
<dbReference type="OrthoDB" id="2951436at2759"/>
<dbReference type="EMBL" id="JACETU010000010">
    <property type="protein sequence ID" value="KAF7419384.1"/>
    <property type="molecule type" value="Genomic_DNA"/>
</dbReference>
<proteinExistence type="predicted"/>
<protein>
    <submittedName>
        <fullName evidence="1">Uncharacterized protein</fullName>
    </submittedName>
</protein>
<dbReference type="Proteomes" id="UP000623687">
    <property type="component" value="Unassembled WGS sequence"/>
</dbReference>
<reference evidence="1" key="1">
    <citation type="submission" date="2019-07" db="EMBL/GenBank/DDBJ databases">
        <authorList>
            <person name="Palmer J.M."/>
        </authorList>
    </citation>
    <scope>NUCLEOTIDE SEQUENCE</scope>
    <source>
        <strain evidence="1">PC9</strain>
    </source>
</reference>
<dbReference type="RefSeq" id="XP_036626238.1">
    <property type="nucleotide sequence ID" value="XM_036771617.1"/>
</dbReference>
<accession>A0A8H6ZKU6</accession>